<proteinExistence type="inferred from homology"/>
<keyword evidence="9" id="KW-1185">Reference proteome</keyword>
<dbReference type="PIRSF" id="PIRSF006488">
    <property type="entry name" value="Exonuc_VII_S"/>
    <property type="match status" value="1"/>
</dbReference>
<dbReference type="NCBIfam" id="TIGR01280">
    <property type="entry name" value="xseB"/>
    <property type="match status" value="1"/>
</dbReference>
<comment type="catalytic activity">
    <reaction evidence="6">
        <text>Exonucleolytic cleavage in either 5'- to 3'- or 3'- to 5'-direction to yield nucleoside 5'-phosphates.</text>
        <dbReference type="EC" id="3.1.11.6"/>
    </reaction>
</comment>
<dbReference type="Pfam" id="PF02609">
    <property type="entry name" value="Exonuc_VII_S"/>
    <property type="match status" value="1"/>
</dbReference>
<feature type="coiled-coil region" evidence="7">
    <location>
        <begin position="3"/>
        <end position="30"/>
    </location>
</feature>
<dbReference type="Gene3D" id="1.10.287.1040">
    <property type="entry name" value="Exonuclease VII, small subunit"/>
    <property type="match status" value="1"/>
</dbReference>
<dbReference type="InterPro" id="IPR037004">
    <property type="entry name" value="Exonuc_VII_ssu_sf"/>
</dbReference>
<dbReference type="EC" id="3.1.11.6" evidence="6"/>
<comment type="subunit">
    <text evidence="6">Heterooligomer composed of large and small subunits.</text>
</comment>
<comment type="function">
    <text evidence="6">Bidirectionally degrades single-stranded DNA into large acid-insoluble oligonucleotides, which are then degraded further into small acid-soluble oligonucleotides.</text>
</comment>
<evidence type="ECO:0000256" key="7">
    <source>
        <dbReference type="SAM" id="Coils"/>
    </source>
</evidence>
<accession>A0ABS2NM55</accession>
<gene>
    <name evidence="6" type="primary">xseB</name>
    <name evidence="8" type="ORF">JOC73_000517</name>
</gene>
<protein>
    <recommendedName>
        <fullName evidence="6">Exodeoxyribonuclease 7 small subunit</fullName>
        <ecNumber evidence="6">3.1.11.6</ecNumber>
    </recommendedName>
    <alternativeName>
        <fullName evidence="6">Exodeoxyribonuclease VII small subunit</fullName>
        <shortName evidence="6">Exonuclease VII small subunit</shortName>
    </alternativeName>
</protein>
<evidence type="ECO:0000256" key="4">
    <source>
        <dbReference type="ARBA" id="ARBA00022801"/>
    </source>
</evidence>
<dbReference type="InterPro" id="IPR003761">
    <property type="entry name" value="Exonuc_VII_S"/>
</dbReference>
<dbReference type="GO" id="GO:0008855">
    <property type="term" value="F:exodeoxyribonuclease VII activity"/>
    <property type="evidence" value="ECO:0007669"/>
    <property type="project" value="UniProtKB-EC"/>
</dbReference>
<comment type="similarity">
    <text evidence="1 6">Belongs to the XseB family.</text>
</comment>
<evidence type="ECO:0000313" key="8">
    <source>
        <dbReference type="EMBL" id="MBM7614008.1"/>
    </source>
</evidence>
<keyword evidence="3 6" id="KW-0540">Nuclease</keyword>
<keyword evidence="5 6" id="KW-0269">Exonuclease</keyword>
<keyword evidence="4 6" id="KW-0378">Hydrolase</keyword>
<comment type="subcellular location">
    <subcellularLocation>
        <location evidence="6">Cytoplasm</location>
    </subcellularLocation>
</comment>
<reference evidence="8 9" key="1">
    <citation type="submission" date="2021-01" db="EMBL/GenBank/DDBJ databases">
        <title>Genomic Encyclopedia of Type Strains, Phase IV (KMG-IV): sequencing the most valuable type-strain genomes for metagenomic binning, comparative biology and taxonomic classification.</title>
        <authorList>
            <person name="Goeker M."/>
        </authorList>
    </citation>
    <scope>NUCLEOTIDE SEQUENCE [LARGE SCALE GENOMIC DNA]</scope>
    <source>
        <strain evidence="8 9">DSM 25890</strain>
    </source>
</reference>
<evidence type="ECO:0000256" key="1">
    <source>
        <dbReference type="ARBA" id="ARBA00009998"/>
    </source>
</evidence>
<keyword evidence="7" id="KW-0175">Coiled coil</keyword>
<dbReference type="HAMAP" id="MF_00337">
    <property type="entry name" value="Exonuc_7_S"/>
    <property type="match status" value="1"/>
</dbReference>
<evidence type="ECO:0000256" key="5">
    <source>
        <dbReference type="ARBA" id="ARBA00022839"/>
    </source>
</evidence>
<sequence>MRKKKFEDAIKKLEEILHQLEDQDMELEESLKIFQEGVELYQFCHQKLDDAEEKISMIIDENGVLKQVPFPEGEE</sequence>
<dbReference type="Proteomes" id="UP001314796">
    <property type="component" value="Unassembled WGS sequence"/>
</dbReference>
<evidence type="ECO:0000256" key="3">
    <source>
        <dbReference type="ARBA" id="ARBA00022722"/>
    </source>
</evidence>
<name>A0ABS2NM55_9FIRM</name>
<dbReference type="PANTHER" id="PTHR34137:SF1">
    <property type="entry name" value="EXODEOXYRIBONUCLEASE 7 SMALL SUBUNIT"/>
    <property type="match status" value="1"/>
</dbReference>
<dbReference type="RefSeq" id="WP_204400286.1">
    <property type="nucleotide sequence ID" value="NZ_JAFBEE010000002.1"/>
</dbReference>
<evidence type="ECO:0000256" key="2">
    <source>
        <dbReference type="ARBA" id="ARBA00022490"/>
    </source>
</evidence>
<dbReference type="PANTHER" id="PTHR34137">
    <property type="entry name" value="EXODEOXYRIBONUCLEASE 7 SMALL SUBUNIT"/>
    <property type="match status" value="1"/>
</dbReference>
<dbReference type="EMBL" id="JAFBEE010000002">
    <property type="protein sequence ID" value="MBM7614008.1"/>
    <property type="molecule type" value="Genomic_DNA"/>
</dbReference>
<evidence type="ECO:0000313" key="9">
    <source>
        <dbReference type="Proteomes" id="UP001314796"/>
    </source>
</evidence>
<organism evidence="8 9">
    <name type="scientific">Alkaliphilus hydrothermalis</name>
    <dbReference type="NCBI Taxonomy" id="1482730"/>
    <lineage>
        <taxon>Bacteria</taxon>
        <taxon>Bacillati</taxon>
        <taxon>Bacillota</taxon>
        <taxon>Clostridia</taxon>
        <taxon>Peptostreptococcales</taxon>
        <taxon>Natronincolaceae</taxon>
        <taxon>Alkaliphilus</taxon>
    </lineage>
</organism>
<dbReference type="SUPFAM" id="SSF116842">
    <property type="entry name" value="XseB-like"/>
    <property type="match status" value="1"/>
</dbReference>
<keyword evidence="2 6" id="KW-0963">Cytoplasm</keyword>
<comment type="caution">
    <text evidence="8">The sequence shown here is derived from an EMBL/GenBank/DDBJ whole genome shotgun (WGS) entry which is preliminary data.</text>
</comment>
<evidence type="ECO:0000256" key="6">
    <source>
        <dbReference type="HAMAP-Rule" id="MF_00337"/>
    </source>
</evidence>